<evidence type="ECO:0000313" key="2">
    <source>
        <dbReference type="Proteomes" id="UP000754883"/>
    </source>
</evidence>
<accession>A0A9N9U9M6</accession>
<comment type="caution">
    <text evidence="1">The sequence shown here is derived from an EMBL/GenBank/DDBJ whole genome shotgun (WGS) entry which is preliminary data.</text>
</comment>
<organism evidence="1 2">
    <name type="scientific">Clonostachys byssicola</name>
    <dbReference type="NCBI Taxonomy" id="160290"/>
    <lineage>
        <taxon>Eukaryota</taxon>
        <taxon>Fungi</taxon>
        <taxon>Dikarya</taxon>
        <taxon>Ascomycota</taxon>
        <taxon>Pezizomycotina</taxon>
        <taxon>Sordariomycetes</taxon>
        <taxon>Hypocreomycetidae</taxon>
        <taxon>Hypocreales</taxon>
        <taxon>Bionectriaceae</taxon>
        <taxon>Clonostachys</taxon>
    </lineage>
</organism>
<reference evidence="1 2" key="2">
    <citation type="submission" date="2021-10" db="EMBL/GenBank/DDBJ databases">
        <authorList>
            <person name="Piombo E."/>
        </authorList>
    </citation>
    <scope>NUCLEOTIDE SEQUENCE [LARGE SCALE GENOMIC DNA]</scope>
</reference>
<dbReference type="Proteomes" id="UP000754883">
    <property type="component" value="Unassembled WGS sequence"/>
</dbReference>
<dbReference type="AlphaFoldDB" id="A0A9N9U9M6"/>
<evidence type="ECO:0000313" key="1">
    <source>
        <dbReference type="EMBL" id="CAG9980681.1"/>
    </source>
</evidence>
<sequence length="108" mass="11906">MAQSLDPPAYTHTRPAALYHSCLLWGFEERTHLNNQHHNLGLGTTQDSIIAQASGESPLGQTTRPMHCWRPHLPPQNSPMSLAVQPSQSRLAWHVGSYQSERAASAAN</sequence>
<dbReference type="EMBL" id="CABFNO020001317">
    <property type="protein sequence ID" value="CAG9980681.1"/>
    <property type="molecule type" value="Genomic_DNA"/>
</dbReference>
<name>A0A9N9U9M6_9HYPO</name>
<gene>
    <name evidence="1" type="ORF">CBYS24578_00007582</name>
</gene>
<reference evidence="2" key="1">
    <citation type="submission" date="2019-06" db="EMBL/GenBank/DDBJ databases">
        <authorList>
            <person name="Broberg M."/>
        </authorList>
    </citation>
    <scope>NUCLEOTIDE SEQUENCE [LARGE SCALE GENOMIC DNA]</scope>
</reference>
<proteinExistence type="predicted"/>
<keyword evidence="2" id="KW-1185">Reference proteome</keyword>
<protein>
    <submittedName>
        <fullName evidence="1">Uncharacterized protein</fullName>
    </submittedName>
</protein>